<keyword evidence="2" id="KW-0805">Transcription regulation</keyword>
<dbReference type="InterPro" id="IPR036388">
    <property type="entry name" value="WH-like_DNA-bd_sf"/>
</dbReference>
<dbReference type="PANTHER" id="PTHR30346:SF29">
    <property type="entry name" value="LYSR SUBSTRATE-BINDING"/>
    <property type="match status" value="1"/>
</dbReference>
<evidence type="ECO:0000313" key="7">
    <source>
        <dbReference type="EMBL" id="XCH09669.1"/>
    </source>
</evidence>
<evidence type="ECO:0000256" key="5">
    <source>
        <dbReference type="SAM" id="MobiDB-lite"/>
    </source>
</evidence>
<comment type="similarity">
    <text evidence="1">Belongs to the LysR transcriptional regulatory family.</text>
</comment>
<dbReference type="Gene3D" id="3.40.190.10">
    <property type="entry name" value="Periplasmic binding protein-like II"/>
    <property type="match status" value="2"/>
</dbReference>
<dbReference type="PANTHER" id="PTHR30346">
    <property type="entry name" value="TRANSCRIPTIONAL DUAL REGULATOR HCAR-RELATED"/>
    <property type="match status" value="1"/>
</dbReference>
<feature type="compositionally biased region" description="Low complexity" evidence="5">
    <location>
        <begin position="308"/>
        <end position="335"/>
    </location>
</feature>
<dbReference type="Pfam" id="PF03466">
    <property type="entry name" value="LysR_substrate"/>
    <property type="match status" value="1"/>
</dbReference>
<dbReference type="InterPro" id="IPR000847">
    <property type="entry name" value="LysR_HTH_N"/>
</dbReference>
<dbReference type="Pfam" id="PF00126">
    <property type="entry name" value="HTH_1"/>
    <property type="match status" value="1"/>
</dbReference>
<proteinExistence type="inferred from homology"/>
<evidence type="ECO:0000256" key="4">
    <source>
        <dbReference type="ARBA" id="ARBA00023163"/>
    </source>
</evidence>
<accession>A0AAU8EJT9</accession>
<feature type="region of interest" description="Disordered" evidence="5">
    <location>
        <begin position="308"/>
        <end position="342"/>
    </location>
</feature>
<protein>
    <submittedName>
        <fullName evidence="7">LysR substrate-binding domain-containing protein</fullName>
    </submittedName>
</protein>
<sequence length="342" mass="36413">MLDVRRLRLLRELKIRGTLAEVAAALQYSPSSVSQQLALLEKEVGVELLRKTGRRVQLTPQAEVLVAHTAHLLETLEQAEADLAASLTTVSGTVRIAVFQSAALALMPDALTRLAATYPEVRIEMTQREPETALHETWARDFDLVIAEQYPGHAAPRYPELDRVRLTSDAIRLAVPPPAEGRAEVGSLADTAEMPWVMEPRGAASRHWAEQACRSAGFEPDVRFETADLQAQIRLIESGNAVALMPDLVWTGRGTTAQLLDLPGKPRRTVFTSVRRSGAQRPAILAAREILASTAASIAAAQEIDTGADASGAPTATPTTPTTPATATAAAAAEAAGGGESV</sequence>
<dbReference type="Gene3D" id="1.10.10.10">
    <property type="entry name" value="Winged helix-like DNA-binding domain superfamily/Winged helix DNA-binding domain"/>
    <property type="match status" value="1"/>
</dbReference>
<dbReference type="InterPro" id="IPR036390">
    <property type="entry name" value="WH_DNA-bd_sf"/>
</dbReference>
<dbReference type="GO" id="GO:0003677">
    <property type="term" value="F:DNA binding"/>
    <property type="evidence" value="ECO:0007669"/>
    <property type="project" value="UniProtKB-KW"/>
</dbReference>
<reference evidence="7" key="1">
    <citation type="submission" date="2024-06" db="EMBL/GenBank/DDBJ databases">
        <title>Biodegradation of dimethachlon by Arthrobacter sp. K5: mechanistic insights and ecological implications.</title>
        <authorList>
            <person name="Hu S."/>
            <person name="Lu P."/>
        </authorList>
    </citation>
    <scope>NUCLEOTIDE SEQUENCE</scope>
    <source>
        <strain evidence="7">K5</strain>
    </source>
</reference>
<dbReference type="AlphaFoldDB" id="A0AAU8EJT9"/>
<dbReference type="InterPro" id="IPR005119">
    <property type="entry name" value="LysR_subst-bd"/>
</dbReference>
<evidence type="ECO:0000256" key="3">
    <source>
        <dbReference type="ARBA" id="ARBA00023125"/>
    </source>
</evidence>
<name>A0AAU8EJT9_9MICC</name>
<evidence type="ECO:0000256" key="2">
    <source>
        <dbReference type="ARBA" id="ARBA00023015"/>
    </source>
</evidence>
<gene>
    <name evidence="7" type="ORF">ABRP34_12440</name>
</gene>
<dbReference type="SUPFAM" id="SSF46785">
    <property type="entry name" value="Winged helix' DNA-binding domain"/>
    <property type="match status" value="1"/>
</dbReference>
<dbReference type="PROSITE" id="PS50931">
    <property type="entry name" value="HTH_LYSR"/>
    <property type="match status" value="1"/>
</dbReference>
<evidence type="ECO:0000256" key="1">
    <source>
        <dbReference type="ARBA" id="ARBA00009437"/>
    </source>
</evidence>
<dbReference type="GO" id="GO:0003700">
    <property type="term" value="F:DNA-binding transcription factor activity"/>
    <property type="evidence" value="ECO:0007669"/>
    <property type="project" value="InterPro"/>
</dbReference>
<dbReference type="GO" id="GO:0032993">
    <property type="term" value="C:protein-DNA complex"/>
    <property type="evidence" value="ECO:0007669"/>
    <property type="project" value="TreeGrafter"/>
</dbReference>
<keyword evidence="4" id="KW-0804">Transcription</keyword>
<dbReference type="RefSeq" id="WP_353710422.1">
    <property type="nucleotide sequence ID" value="NZ_CP159279.1"/>
</dbReference>
<dbReference type="SUPFAM" id="SSF53850">
    <property type="entry name" value="Periplasmic binding protein-like II"/>
    <property type="match status" value="1"/>
</dbReference>
<evidence type="ECO:0000259" key="6">
    <source>
        <dbReference type="PROSITE" id="PS50931"/>
    </source>
</evidence>
<keyword evidence="3" id="KW-0238">DNA-binding</keyword>
<dbReference type="EMBL" id="CP159279">
    <property type="protein sequence ID" value="XCH09669.1"/>
    <property type="molecule type" value="Genomic_DNA"/>
</dbReference>
<organism evidence="7">
    <name type="scientific">Arthrobacter sp. K5</name>
    <dbReference type="NCBI Taxonomy" id="2839623"/>
    <lineage>
        <taxon>Bacteria</taxon>
        <taxon>Bacillati</taxon>
        <taxon>Actinomycetota</taxon>
        <taxon>Actinomycetes</taxon>
        <taxon>Micrococcales</taxon>
        <taxon>Micrococcaceae</taxon>
        <taxon>Arthrobacter</taxon>
    </lineage>
</organism>
<feature type="domain" description="HTH lysR-type" evidence="6">
    <location>
        <begin position="2"/>
        <end position="59"/>
    </location>
</feature>